<dbReference type="PATRIC" id="fig|888019.4.peg.431"/>
<evidence type="ECO:0000313" key="2">
    <source>
        <dbReference type="Proteomes" id="UP000017174"/>
    </source>
</evidence>
<protein>
    <submittedName>
        <fullName evidence="1">Uncharacterized protein</fullName>
    </submittedName>
</protein>
<proteinExistence type="predicted"/>
<dbReference type="EMBL" id="AXZG01000015">
    <property type="protein sequence ID" value="ERT67093.1"/>
    <property type="molecule type" value="Genomic_DNA"/>
</dbReference>
<dbReference type="Proteomes" id="UP000017174">
    <property type="component" value="Unassembled WGS sequence"/>
</dbReference>
<evidence type="ECO:0000313" key="1">
    <source>
        <dbReference type="EMBL" id="ERT67093.1"/>
    </source>
</evidence>
<organism evidence="1 2">
    <name type="scientific">Rothia aeria F0184</name>
    <dbReference type="NCBI Taxonomy" id="888019"/>
    <lineage>
        <taxon>Bacteria</taxon>
        <taxon>Bacillati</taxon>
        <taxon>Actinomycetota</taxon>
        <taxon>Actinomycetes</taxon>
        <taxon>Micrococcales</taxon>
        <taxon>Micrococcaceae</taxon>
        <taxon>Rothia</taxon>
    </lineage>
</organism>
<comment type="caution">
    <text evidence="1">The sequence shown here is derived from an EMBL/GenBank/DDBJ whole genome shotgun (WGS) entry which is preliminary data.</text>
</comment>
<accession>U7V8H7</accession>
<sequence>MRAGEPALFGRTRPLGVPVRHLVYRTQEPVGVSLHITFAYSASYRLTLARTAAAGMGASVS</sequence>
<dbReference type="AlphaFoldDB" id="U7V8H7"/>
<gene>
    <name evidence="1" type="ORF">HMPREF0742_00501</name>
</gene>
<dbReference type="HOGENOM" id="CLU_2919918_0_0_11"/>
<name>U7V8H7_9MICC</name>
<reference evidence="1 2" key="1">
    <citation type="submission" date="2013-08" db="EMBL/GenBank/DDBJ databases">
        <authorList>
            <person name="Weinstock G."/>
            <person name="Sodergren E."/>
            <person name="Wylie T."/>
            <person name="Fulton L."/>
            <person name="Fulton R."/>
            <person name="Fronick C."/>
            <person name="O'Laughlin M."/>
            <person name="Godfrey J."/>
            <person name="Miner T."/>
            <person name="Herter B."/>
            <person name="Appelbaum E."/>
            <person name="Cordes M."/>
            <person name="Lek S."/>
            <person name="Wollam A."/>
            <person name="Pepin K.H."/>
            <person name="Palsikar V.B."/>
            <person name="Mitreva M."/>
            <person name="Wilson R.K."/>
        </authorList>
    </citation>
    <scope>NUCLEOTIDE SEQUENCE [LARGE SCALE GENOMIC DNA]</scope>
    <source>
        <strain evidence="1 2">F0184</strain>
    </source>
</reference>